<dbReference type="EMBL" id="CAJJDN010000158">
    <property type="protein sequence ID" value="CAD8125378.1"/>
    <property type="molecule type" value="Genomic_DNA"/>
</dbReference>
<reference evidence="1" key="1">
    <citation type="submission" date="2021-01" db="EMBL/GenBank/DDBJ databases">
        <authorList>
            <consortium name="Genoscope - CEA"/>
            <person name="William W."/>
        </authorList>
    </citation>
    <scope>NUCLEOTIDE SEQUENCE</scope>
</reference>
<sequence>MDHKKTIFVHLISTIGRTQNANLLVKWKKLCSKMDFVKNFQLLSQGGYLPLSYPNEENLKWSLRYDLQQVDKPIYITVYLNTILESKDILNKDLPIKLKIQWILLLRIR</sequence>
<evidence type="ECO:0000313" key="2">
    <source>
        <dbReference type="Proteomes" id="UP000692954"/>
    </source>
</evidence>
<gene>
    <name evidence="1" type="ORF">PSON_ATCC_30995.1.T1580100</name>
</gene>
<proteinExistence type="predicted"/>
<organism evidence="1 2">
    <name type="scientific">Paramecium sonneborni</name>
    <dbReference type="NCBI Taxonomy" id="65129"/>
    <lineage>
        <taxon>Eukaryota</taxon>
        <taxon>Sar</taxon>
        <taxon>Alveolata</taxon>
        <taxon>Ciliophora</taxon>
        <taxon>Intramacronucleata</taxon>
        <taxon>Oligohymenophorea</taxon>
        <taxon>Peniculida</taxon>
        <taxon>Parameciidae</taxon>
        <taxon>Paramecium</taxon>
    </lineage>
</organism>
<dbReference type="Proteomes" id="UP000692954">
    <property type="component" value="Unassembled WGS sequence"/>
</dbReference>
<dbReference type="AlphaFoldDB" id="A0A8S1RBU6"/>
<comment type="caution">
    <text evidence="1">The sequence shown here is derived from an EMBL/GenBank/DDBJ whole genome shotgun (WGS) entry which is preliminary data.</text>
</comment>
<evidence type="ECO:0000313" key="1">
    <source>
        <dbReference type="EMBL" id="CAD8125378.1"/>
    </source>
</evidence>
<protein>
    <submittedName>
        <fullName evidence="1">Uncharacterized protein</fullName>
    </submittedName>
</protein>
<keyword evidence="2" id="KW-1185">Reference proteome</keyword>
<accession>A0A8S1RBU6</accession>
<name>A0A8S1RBU6_9CILI</name>